<dbReference type="WBParaSite" id="Pan_g7289.t1">
    <property type="protein sequence ID" value="Pan_g7289.t1"/>
    <property type="gene ID" value="Pan_g7289"/>
</dbReference>
<keyword evidence="2" id="KW-1185">Reference proteome</keyword>
<evidence type="ECO:0000313" key="3">
    <source>
        <dbReference type="WBParaSite" id="Pan_g7289.t1"/>
    </source>
</evidence>
<sequence>MWGSLGWRGEGNDAHANRTGTPFTSRGRRPPSLGRMDGRGGVGTNAPRSSSPSRTRGLAKEREKNRKVSSGEKEEDNDGRDEP</sequence>
<feature type="compositionally biased region" description="Basic and acidic residues" evidence="1">
    <location>
        <begin position="58"/>
        <end position="72"/>
    </location>
</feature>
<reference evidence="3" key="2">
    <citation type="submission" date="2020-10" db="UniProtKB">
        <authorList>
            <consortium name="WormBaseParasite"/>
        </authorList>
    </citation>
    <scope>IDENTIFICATION</scope>
</reference>
<dbReference type="AlphaFoldDB" id="A0A7E4W7Q1"/>
<proteinExistence type="predicted"/>
<accession>A0A7E4W7Q1</accession>
<feature type="compositionally biased region" description="Acidic residues" evidence="1">
    <location>
        <begin position="73"/>
        <end position="83"/>
    </location>
</feature>
<evidence type="ECO:0000313" key="2">
    <source>
        <dbReference type="Proteomes" id="UP000492821"/>
    </source>
</evidence>
<reference evidence="2" key="1">
    <citation type="journal article" date="2013" name="Genetics">
        <title>The draft genome and transcriptome of Panagrellus redivivus are shaped by the harsh demands of a free-living lifestyle.</title>
        <authorList>
            <person name="Srinivasan J."/>
            <person name="Dillman A.R."/>
            <person name="Macchietto M.G."/>
            <person name="Heikkinen L."/>
            <person name="Lakso M."/>
            <person name="Fracchia K.M."/>
            <person name="Antoshechkin I."/>
            <person name="Mortazavi A."/>
            <person name="Wong G."/>
            <person name="Sternberg P.W."/>
        </authorList>
    </citation>
    <scope>NUCLEOTIDE SEQUENCE [LARGE SCALE GENOMIC DNA]</scope>
    <source>
        <strain evidence="2">MT8872</strain>
    </source>
</reference>
<protein>
    <submittedName>
        <fullName evidence="3">Uncharacterized protein</fullName>
    </submittedName>
</protein>
<dbReference type="Proteomes" id="UP000492821">
    <property type="component" value="Unassembled WGS sequence"/>
</dbReference>
<feature type="region of interest" description="Disordered" evidence="1">
    <location>
        <begin position="1"/>
        <end position="83"/>
    </location>
</feature>
<evidence type="ECO:0000256" key="1">
    <source>
        <dbReference type="SAM" id="MobiDB-lite"/>
    </source>
</evidence>
<organism evidence="2 3">
    <name type="scientific">Panagrellus redivivus</name>
    <name type="common">Microworm</name>
    <dbReference type="NCBI Taxonomy" id="6233"/>
    <lineage>
        <taxon>Eukaryota</taxon>
        <taxon>Metazoa</taxon>
        <taxon>Ecdysozoa</taxon>
        <taxon>Nematoda</taxon>
        <taxon>Chromadorea</taxon>
        <taxon>Rhabditida</taxon>
        <taxon>Tylenchina</taxon>
        <taxon>Panagrolaimomorpha</taxon>
        <taxon>Panagrolaimoidea</taxon>
        <taxon>Panagrolaimidae</taxon>
        <taxon>Panagrellus</taxon>
    </lineage>
</organism>
<name>A0A7E4W7Q1_PANRE</name>